<evidence type="ECO:0000256" key="1">
    <source>
        <dbReference type="ARBA" id="ARBA00004173"/>
    </source>
</evidence>
<sequence length="288" mass="31945">MSLPCRASSSRSHLKHLLTLPRRLATTSTSITTSTPLPNLSVSLLLSRPPLLLRPPEPIESAYYSHSLSIRHALSNPTPLNFYFKPSSLALRRFQASEHSREVKIYGPSLAGASPDVGELPAEPPLPEARDWEKEDGKRGERSLERKPQEEIYCLVKTSKGWEFPNVGLHKGEGLDEAIKRGLVGTNGVLGGRKMDSWLVTRKPIGVIKSEGNTIFFLRSHIIAGEPLPSSTSDITDLAWLTPTEIERRLVDQGSEHLWKGVKDLFGISQSDMDLESLRDVKGREIEA</sequence>
<comment type="similarity">
    <text evidence="2">Belongs to the mitochondrion-specific ribosomal protein mL46 family.</text>
</comment>
<name>A0A4Q1BWQ7_TREME</name>
<proteinExistence type="inferred from homology"/>
<dbReference type="InParanoid" id="A0A4Q1BWQ7"/>
<evidence type="ECO:0000256" key="2">
    <source>
        <dbReference type="ARBA" id="ARBA00009070"/>
    </source>
</evidence>
<keyword evidence="3" id="KW-0809">Transit peptide</keyword>
<keyword evidence="5" id="KW-0496">Mitochondrion</keyword>
<dbReference type="VEuPathDB" id="FungiDB:TREMEDRAFT_25833"/>
<reference evidence="10 11" key="1">
    <citation type="submission" date="2016-06" db="EMBL/GenBank/DDBJ databases">
        <title>Evolution of pathogenesis and genome organization in the Tremellales.</title>
        <authorList>
            <person name="Cuomo C."/>
            <person name="Litvintseva A."/>
            <person name="Heitman J."/>
            <person name="Chen Y."/>
            <person name="Sun S."/>
            <person name="Springer D."/>
            <person name="Dromer F."/>
            <person name="Young S."/>
            <person name="Zeng Q."/>
            <person name="Chapman S."/>
            <person name="Gujja S."/>
            <person name="Saif S."/>
            <person name="Birren B."/>
        </authorList>
    </citation>
    <scope>NUCLEOTIDE SEQUENCE [LARGE SCALE GENOMIC DNA]</scope>
    <source>
        <strain evidence="10 11">ATCC 28783</strain>
    </source>
</reference>
<protein>
    <recommendedName>
        <fullName evidence="7">Large ribosomal subunit protein mL46</fullName>
    </recommendedName>
</protein>
<evidence type="ECO:0000259" key="9">
    <source>
        <dbReference type="Pfam" id="PF11788"/>
    </source>
</evidence>
<dbReference type="OrthoDB" id="414075at2759"/>
<dbReference type="PANTHER" id="PTHR13124:SF12">
    <property type="entry name" value="LARGE RIBOSOMAL SUBUNIT PROTEIN ML46"/>
    <property type="match status" value="1"/>
</dbReference>
<keyword evidence="6" id="KW-0687">Ribonucleoprotein</keyword>
<evidence type="ECO:0000256" key="6">
    <source>
        <dbReference type="ARBA" id="ARBA00023274"/>
    </source>
</evidence>
<comment type="caution">
    <text evidence="10">The sequence shown here is derived from an EMBL/GenBank/DDBJ whole genome shotgun (WGS) entry which is preliminary data.</text>
</comment>
<feature type="region of interest" description="Disordered" evidence="8">
    <location>
        <begin position="114"/>
        <end position="145"/>
    </location>
</feature>
<dbReference type="InterPro" id="IPR033650">
    <property type="entry name" value="Ribosomal_mL46_NUDIX"/>
</dbReference>
<dbReference type="Pfam" id="PF11788">
    <property type="entry name" value="MRP-L46"/>
    <property type="match status" value="1"/>
</dbReference>
<dbReference type="FunCoup" id="A0A4Q1BWQ7">
    <property type="interactions" value="51"/>
</dbReference>
<evidence type="ECO:0000313" key="10">
    <source>
        <dbReference type="EMBL" id="RXK42516.1"/>
    </source>
</evidence>
<keyword evidence="4" id="KW-0689">Ribosomal protein</keyword>
<organism evidence="10 11">
    <name type="scientific">Tremella mesenterica</name>
    <name type="common">Jelly fungus</name>
    <dbReference type="NCBI Taxonomy" id="5217"/>
    <lineage>
        <taxon>Eukaryota</taxon>
        <taxon>Fungi</taxon>
        <taxon>Dikarya</taxon>
        <taxon>Basidiomycota</taxon>
        <taxon>Agaricomycotina</taxon>
        <taxon>Tremellomycetes</taxon>
        <taxon>Tremellales</taxon>
        <taxon>Tremellaceae</taxon>
        <taxon>Tremella</taxon>
    </lineage>
</organism>
<dbReference type="GO" id="GO:0005762">
    <property type="term" value="C:mitochondrial large ribosomal subunit"/>
    <property type="evidence" value="ECO:0007669"/>
    <property type="project" value="TreeGrafter"/>
</dbReference>
<feature type="domain" description="Large ribosomal subunit protein mL46 N-terminal" evidence="9">
    <location>
        <begin position="39"/>
        <end position="99"/>
    </location>
</feature>
<dbReference type="EMBL" id="SDIL01000001">
    <property type="protein sequence ID" value="RXK42516.1"/>
    <property type="molecule type" value="Genomic_DNA"/>
</dbReference>
<evidence type="ECO:0000256" key="5">
    <source>
        <dbReference type="ARBA" id="ARBA00023128"/>
    </source>
</evidence>
<dbReference type="InterPro" id="IPR021757">
    <property type="entry name" value="Ribosomal_mL46_N"/>
</dbReference>
<gene>
    <name evidence="10" type="ORF">M231_00070</name>
</gene>
<dbReference type="InterPro" id="IPR040008">
    <property type="entry name" value="Ribosomal_mL46"/>
</dbReference>
<dbReference type="Gene3D" id="3.90.79.10">
    <property type="entry name" value="Nucleoside Triphosphate Pyrophosphohydrolase"/>
    <property type="match status" value="1"/>
</dbReference>
<dbReference type="GO" id="GO:0003735">
    <property type="term" value="F:structural constituent of ribosome"/>
    <property type="evidence" value="ECO:0007669"/>
    <property type="project" value="InterPro"/>
</dbReference>
<keyword evidence="11" id="KW-1185">Reference proteome</keyword>
<evidence type="ECO:0000256" key="8">
    <source>
        <dbReference type="SAM" id="MobiDB-lite"/>
    </source>
</evidence>
<dbReference type="STRING" id="5217.A0A4Q1BWQ7"/>
<evidence type="ECO:0000256" key="3">
    <source>
        <dbReference type="ARBA" id="ARBA00022946"/>
    </source>
</evidence>
<feature type="compositionally biased region" description="Basic and acidic residues" evidence="8">
    <location>
        <begin position="128"/>
        <end position="145"/>
    </location>
</feature>
<dbReference type="PANTHER" id="PTHR13124">
    <property type="entry name" value="39S RIBOSOMAL PROTEIN L46, MITOCHONDRIAL PRECURSOR-RELATED"/>
    <property type="match status" value="1"/>
</dbReference>
<evidence type="ECO:0000313" key="11">
    <source>
        <dbReference type="Proteomes" id="UP000289152"/>
    </source>
</evidence>
<comment type="subcellular location">
    <subcellularLocation>
        <location evidence="1">Mitochondrion</location>
    </subcellularLocation>
</comment>
<dbReference type="CDD" id="cd04661">
    <property type="entry name" value="NUDIX_MRP_L46"/>
    <property type="match status" value="1"/>
</dbReference>
<evidence type="ECO:0000256" key="4">
    <source>
        <dbReference type="ARBA" id="ARBA00022980"/>
    </source>
</evidence>
<accession>A0A4Q1BWQ7</accession>
<dbReference type="Proteomes" id="UP000289152">
    <property type="component" value="Unassembled WGS sequence"/>
</dbReference>
<evidence type="ECO:0000256" key="7">
    <source>
        <dbReference type="ARBA" id="ARBA00035190"/>
    </source>
</evidence>
<dbReference type="AlphaFoldDB" id="A0A4Q1BWQ7"/>